<dbReference type="InterPro" id="IPR009060">
    <property type="entry name" value="UBA-like_sf"/>
</dbReference>
<dbReference type="Pfam" id="PF06972">
    <property type="entry name" value="GIP1_N"/>
    <property type="match status" value="1"/>
</dbReference>
<organism evidence="3 4">
    <name type="scientific">Forsythia ovata</name>
    <dbReference type="NCBI Taxonomy" id="205694"/>
    <lineage>
        <taxon>Eukaryota</taxon>
        <taxon>Viridiplantae</taxon>
        <taxon>Streptophyta</taxon>
        <taxon>Embryophyta</taxon>
        <taxon>Tracheophyta</taxon>
        <taxon>Spermatophyta</taxon>
        <taxon>Magnoliopsida</taxon>
        <taxon>eudicotyledons</taxon>
        <taxon>Gunneridae</taxon>
        <taxon>Pentapetalae</taxon>
        <taxon>asterids</taxon>
        <taxon>lamiids</taxon>
        <taxon>Lamiales</taxon>
        <taxon>Oleaceae</taxon>
        <taxon>Forsythieae</taxon>
        <taxon>Forsythia</taxon>
    </lineage>
</organism>
<feature type="compositionally biased region" description="Polar residues" evidence="1">
    <location>
        <begin position="450"/>
        <end position="459"/>
    </location>
</feature>
<name>A0ABD1S585_9LAMI</name>
<feature type="region of interest" description="Disordered" evidence="1">
    <location>
        <begin position="446"/>
        <end position="486"/>
    </location>
</feature>
<feature type="compositionally biased region" description="Low complexity" evidence="1">
    <location>
        <begin position="140"/>
        <end position="157"/>
    </location>
</feature>
<feature type="region of interest" description="Disordered" evidence="1">
    <location>
        <begin position="206"/>
        <end position="225"/>
    </location>
</feature>
<feature type="region of interest" description="Disordered" evidence="1">
    <location>
        <begin position="343"/>
        <end position="383"/>
    </location>
</feature>
<feature type="compositionally biased region" description="Polar residues" evidence="1">
    <location>
        <begin position="317"/>
        <end position="328"/>
    </location>
</feature>
<dbReference type="AlphaFoldDB" id="A0ABD1S585"/>
<sequence length="803" mass="85016">MSAVSRVSIPNNLKKTIQDIKEIAGKHSDEDIYAMLKECSMDPNETAQKLLYLDTFHEVKSKRDRKKVTVNGRAYDDHWRTPGMQRRGTRGGRENYSSSSNSDGAGGGRQVKARQENGYNSRTERASKSYVPGPRKTENNESSFLTNSSTSSANSSASVFNGNFSEKSTSQLSIRSIGDTIKDTSAAENNKSGKMPFLQTVAVKQIPNSNPGPTPTPTPTSVSAAATGARFECGKSKSTSSHLGNSMRSTSISGLYSSASDPLLVPSVNPQNSGGMGTIKPDTGKQQIAAQVSTNPPANNRMSAGQTVTKALAVSGSVDSTSNTQPRGSQGVDRSQLAEPPLMASSTNHNVSPACSTNQETPPVQGINDPVKDDSASKNATSEVDTELHKLHISAHRSVIFPNNLQVPEAFKNGLTFGSLNVPLGQINMEPKLVDIAFATNVEAAKDSSVIDQPASSTAGRDDNPDCPQSPSHVSDNLTPSQDNVSSGAALRYDQAKQELLQPVGGSQNSRIPSTTDYSLSLVPPVIGPRLVQAEGLELQGGKSLVPSTTASAPSVTQPAGIGQNSIAVSPQLFPFLRQPYPPNYIPYSPYFSQLYMTPPNAHQFLGNSGFPQQPSTGNIYMPPTAAATGVKFPVPSLCKPGSVVGNLTHFGIPSGYGSYGASGVSYSPSVALAPGNSANNNDIVGPDLKEKTIYSTNTIKQNGDSHAWTSAPGRDMTTLQANVFYNLPQGQHSVFPPSQVGHGTFPGIYHPTQTISAPSTLQSLPQQSQAVAGPLGAYSQPQLQPQQQPQHAQMNWNPKLVN</sequence>
<proteinExistence type="predicted"/>
<dbReference type="SUPFAM" id="SSF46934">
    <property type="entry name" value="UBA-like"/>
    <property type="match status" value="1"/>
</dbReference>
<feature type="domain" description="GBF-interacting protein 1 N-terminal" evidence="2">
    <location>
        <begin position="9"/>
        <end position="67"/>
    </location>
</feature>
<evidence type="ECO:0000313" key="4">
    <source>
        <dbReference type="Proteomes" id="UP001604277"/>
    </source>
</evidence>
<feature type="region of interest" description="Disordered" evidence="1">
    <location>
        <begin position="62"/>
        <end position="157"/>
    </location>
</feature>
<dbReference type="EMBL" id="JBFOLJ010000011">
    <property type="protein sequence ID" value="KAL2495840.1"/>
    <property type="molecule type" value="Genomic_DNA"/>
</dbReference>
<feature type="region of interest" description="Disordered" evidence="1">
    <location>
        <begin position="780"/>
        <end position="803"/>
    </location>
</feature>
<evidence type="ECO:0000256" key="1">
    <source>
        <dbReference type="SAM" id="MobiDB-lite"/>
    </source>
</evidence>
<comment type="caution">
    <text evidence="3">The sequence shown here is derived from an EMBL/GenBank/DDBJ whole genome shotgun (WGS) entry which is preliminary data.</text>
</comment>
<keyword evidence="4" id="KW-1185">Reference proteome</keyword>
<feature type="compositionally biased region" description="Polar residues" evidence="1">
    <location>
        <begin position="344"/>
        <end position="362"/>
    </location>
</feature>
<protein>
    <recommendedName>
        <fullName evidence="2">GBF-interacting protein 1 N-terminal domain-containing protein</fullName>
    </recommendedName>
</protein>
<dbReference type="InterPro" id="IPR009719">
    <property type="entry name" value="GIP1_N"/>
</dbReference>
<reference evidence="4" key="1">
    <citation type="submission" date="2024-07" db="EMBL/GenBank/DDBJ databases">
        <title>Two chromosome-level genome assemblies of Korean endemic species Abeliophyllum distichum and Forsythia ovata (Oleaceae).</title>
        <authorList>
            <person name="Jang H."/>
        </authorList>
    </citation>
    <scope>NUCLEOTIDE SEQUENCE [LARGE SCALE GENOMIC DNA]</scope>
</reference>
<feature type="region of interest" description="Disordered" evidence="1">
    <location>
        <begin position="316"/>
        <end position="335"/>
    </location>
</feature>
<accession>A0ABD1S585</accession>
<feature type="compositionally biased region" description="Polar residues" evidence="1">
    <location>
        <begin position="467"/>
        <end position="486"/>
    </location>
</feature>
<evidence type="ECO:0000313" key="3">
    <source>
        <dbReference type="EMBL" id="KAL2495840.1"/>
    </source>
</evidence>
<dbReference type="PANTHER" id="PTHR46775:SF2">
    <property type="entry name" value="GBF-INTERACTING PROTEIN 1-LIKE"/>
    <property type="match status" value="1"/>
</dbReference>
<evidence type="ECO:0000259" key="2">
    <source>
        <dbReference type="Pfam" id="PF06972"/>
    </source>
</evidence>
<dbReference type="PANTHER" id="PTHR46775">
    <property type="entry name" value="FLOCCULATION PROTEIN (DUF1296)"/>
    <property type="match status" value="1"/>
</dbReference>
<dbReference type="Proteomes" id="UP001604277">
    <property type="component" value="Unassembled WGS sequence"/>
</dbReference>
<dbReference type="InterPro" id="IPR044277">
    <property type="entry name" value="GIP1"/>
</dbReference>
<feature type="compositionally biased region" description="Low complexity" evidence="1">
    <location>
        <begin position="94"/>
        <end position="103"/>
    </location>
</feature>
<feature type="compositionally biased region" description="Low complexity" evidence="1">
    <location>
        <begin position="781"/>
        <end position="791"/>
    </location>
</feature>
<gene>
    <name evidence="3" type="ORF">Fot_39597</name>
</gene>